<dbReference type="Pfam" id="PF13410">
    <property type="entry name" value="GST_C_2"/>
    <property type="match status" value="1"/>
</dbReference>
<dbReference type="Gene3D" id="1.20.1050.10">
    <property type="match status" value="1"/>
</dbReference>
<keyword evidence="2" id="KW-0808">Transferase</keyword>
<dbReference type="InterPro" id="IPR036282">
    <property type="entry name" value="Glutathione-S-Trfase_C_sf"/>
</dbReference>
<dbReference type="KEGG" id="vbo:CKY39_23695"/>
<evidence type="ECO:0000313" key="2">
    <source>
        <dbReference type="EMBL" id="ATA55903.1"/>
    </source>
</evidence>
<dbReference type="EMBL" id="CP023284">
    <property type="protein sequence ID" value="ATA55903.1"/>
    <property type="molecule type" value="Genomic_DNA"/>
</dbReference>
<evidence type="ECO:0000259" key="1">
    <source>
        <dbReference type="PROSITE" id="PS50404"/>
    </source>
</evidence>
<dbReference type="Gene3D" id="3.40.30.10">
    <property type="entry name" value="Glutaredoxin"/>
    <property type="match status" value="1"/>
</dbReference>
<dbReference type="PANTHER" id="PTHR43968:SF6">
    <property type="entry name" value="GLUTATHIONE S-TRANSFERASE OMEGA"/>
    <property type="match status" value="1"/>
</dbReference>
<dbReference type="GO" id="GO:0016740">
    <property type="term" value="F:transferase activity"/>
    <property type="evidence" value="ECO:0007669"/>
    <property type="project" value="UniProtKB-KW"/>
</dbReference>
<name>A0A250DPP0_9BURK</name>
<dbReference type="InterPro" id="IPR004045">
    <property type="entry name" value="Glutathione_S-Trfase_N"/>
</dbReference>
<organism evidence="2 3">
    <name type="scientific">Variovorax boronicumulans</name>
    <dbReference type="NCBI Taxonomy" id="436515"/>
    <lineage>
        <taxon>Bacteria</taxon>
        <taxon>Pseudomonadati</taxon>
        <taxon>Pseudomonadota</taxon>
        <taxon>Betaproteobacteria</taxon>
        <taxon>Burkholderiales</taxon>
        <taxon>Comamonadaceae</taxon>
        <taxon>Variovorax</taxon>
    </lineage>
</organism>
<dbReference type="PROSITE" id="PS50404">
    <property type="entry name" value="GST_NTER"/>
    <property type="match status" value="1"/>
</dbReference>
<dbReference type="AlphaFoldDB" id="A0A250DPP0"/>
<dbReference type="RefSeq" id="WP_095746185.1">
    <property type="nucleotide sequence ID" value="NZ_CP023284.1"/>
</dbReference>
<accession>A0A250DPP0</accession>
<reference evidence="2 3" key="1">
    <citation type="submission" date="2017-09" db="EMBL/GenBank/DDBJ databases">
        <title>The diverse metabolic capabilities of V. boronicumulans make it an excellent choice for continued studies on novel biodegradation.</title>
        <authorList>
            <person name="Sun S."/>
        </authorList>
    </citation>
    <scope>NUCLEOTIDE SEQUENCE [LARGE SCALE GENOMIC DNA]</scope>
    <source>
        <strain evidence="2 3">J1</strain>
    </source>
</reference>
<protein>
    <submittedName>
        <fullName evidence="2">Glutathione S-transferase</fullName>
    </submittedName>
</protein>
<dbReference type="GO" id="GO:0005737">
    <property type="term" value="C:cytoplasm"/>
    <property type="evidence" value="ECO:0007669"/>
    <property type="project" value="TreeGrafter"/>
</dbReference>
<dbReference type="CDD" id="cd03196">
    <property type="entry name" value="GST_C_5"/>
    <property type="match status" value="1"/>
</dbReference>
<dbReference type="SUPFAM" id="SSF52833">
    <property type="entry name" value="Thioredoxin-like"/>
    <property type="match status" value="1"/>
</dbReference>
<dbReference type="Pfam" id="PF13417">
    <property type="entry name" value="GST_N_3"/>
    <property type="match status" value="1"/>
</dbReference>
<feature type="domain" description="GST N-terminal" evidence="1">
    <location>
        <begin position="5"/>
        <end position="85"/>
    </location>
</feature>
<proteinExistence type="predicted"/>
<dbReference type="PANTHER" id="PTHR43968">
    <property type="match status" value="1"/>
</dbReference>
<dbReference type="InterPro" id="IPR040079">
    <property type="entry name" value="Glutathione_S-Trfase"/>
</dbReference>
<dbReference type="SUPFAM" id="SSF47616">
    <property type="entry name" value="GST C-terminal domain-like"/>
    <property type="match status" value="1"/>
</dbReference>
<evidence type="ECO:0000313" key="3">
    <source>
        <dbReference type="Proteomes" id="UP000217154"/>
    </source>
</evidence>
<dbReference type="InterPro" id="IPR036249">
    <property type="entry name" value="Thioredoxin-like_sf"/>
</dbReference>
<dbReference type="Proteomes" id="UP000217154">
    <property type="component" value="Chromosome"/>
</dbReference>
<dbReference type="InterPro" id="IPR050983">
    <property type="entry name" value="GST_Omega/HSP26"/>
</dbReference>
<sequence length="219" mass="24427">MPDSALPVLYSFRRCPYAMRARLALVASEQRCELREVELKRKPAEMLSASPKGTVPVLVLDGGAVVLEQSLDVMLWALRRHDPLRWLAPEHGTLDELLALITACDNDFKPLLDRYKYPARYPASEGSARDEGARFLQGLEDRLAMSAQLAGAHATLADAALMPFVRQFAMVDATWFDTQPWPRLQAWLAGWTASELFARIMAKYAPWQAGEPGVCFPPA</sequence>
<gene>
    <name evidence="2" type="ORF">CKY39_23695</name>
</gene>
<dbReference type="SFLD" id="SFLDS00019">
    <property type="entry name" value="Glutathione_Transferase_(cytos"/>
    <property type="match status" value="1"/>
</dbReference>